<keyword evidence="2" id="KW-1185">Reference proteome</keyword>
<protein>
    <submittedName>
        <fullName evidence="1">Uncharacterized protein</fullName>
    </submittedName>
</protein>
<comment type="caution">
    <text evidence="1">The sequence shown here is derived from an EMBL/GenBank/DDBJ whole genome shotgun (WGS) entry which is preliminary data.</text>
</comment>
<proteinExistence type="predicted"/>
<reference evidence="1 2" key="1">
    <citation type="submission" date="2019-09" db="EMBL/GenBank/DDBJ databases">
        <title>Genome sequence and assembly of Adhaeribacter sp.</title>
        <authorList>
            <person name="Chhetri G."/>
        </authorList>
    </citation>
    <scope>NUCLEOTIDE SEQUENCE [LARGE SCALE GENOMIC DNA]</scope>
    <source>
        <strain evidence="1 2">DK36</strain>
    </source>
</reference>
<name>A0A5M6DQ61_9BACT</name>
<evidence type="ECO:0000313" key="1">
    <source>
        <dbReference type="EMBL" id="KAA5549604.1"/>
    </source>
</evidence>
<dbReference type="AlphaFoldDB" id="A0A5M6DQ61"/>
<gene>
    <name evidence="1" type="ORF">F0145_03195</name>
</gene>
<evidence type="ECO:0000313" key="2">
    <source>
        <dbReference type="Proteomes" id="UP000323426"/>
    </source>
</evidence>
<accession>A0A5M6DQ61</accession>
<sequence length="228" mass="25893">MKLPNSLVLILVIGLVLQLTGCEDYLQESRETVVRGNVYDTNKQQAAANATVFIQLYEIGNSGWIYKNILDSVKTDANGNYAITLKGEKYKRPLKLLARLNNAKFKNDALGQRVQIYNGEENKIDFKAIELHPLRLRVIVEDNPRPPLMIYLPQAHEKKATIYGVNADTSVSLSIIPNGVNEIDCYIVHPVRNDKIMSRHDTINAKGFNPVYQRTLTLYPKKFFDNSK</sequence>
<dbReference type="Gene3D" id="2.60.40.1120">
    <property type="entry name" value="Carboxypeptidase-like, regulatory domain"/>
    <property type="match status" value="1"/>
</dbReference>
<dbReference type="Proteomes" id="UP000323426">
    <property type="component" value="Unassembled WGS sequence"/>
</dbReference>
<dbReference type="RefSeq" id="WP_150086771.1">
    <property type="nucleotide sequence ID" value="NZ_VWSF01000001.1"/>
</dbReference>
<organism evidence="1 2">
    <name type="scientific">Adhaeribacter rhizoryzae</name>
    <dbReference type="NCBI Taxonomy" id="2607907"/>
    <lineage>
        <taxon>Bacteria</taxon>
        <taxon>Pseudomonadati</taxon>
        <taxon>Bacteroidota</taxon>
        <taxon>Cytophagia</taxon>
        <taxon>Cytophagales</taxon>
        <taxon>Hymenobacteraceae</taxon>
        <taxon>Adhaeribacter</taxon>
    </lineage>
</organism>
<dbReference type="EMBL" id="VWSF01000001">
    <property type="protein sequence ID" value="KAA5549604.1"/>
    <property type="molecule type" value="Genomic_DNA"/>
</dbReference>